<evidence type="ECO:0000313" key="2">
    <source>
        <dbReference type="Proteomes" id="UP000296374"/>
    </source>
</evidence>
<sequence>MLYHGVMLAEGAITPGHDLIVDGVPVKLRCGTSCSLPQNHFAAYPDIPVIADTALAAQGRASGKP</sequence>
<organism evidence="1 2">
    <name type="scientific">Paracoccus liaowanqingii</name>
    <dbReference type="NCBI Taxonomy" id="2560053"/>
    <lineage>
        <taxon>Bacteria</taxon>
        <taxon>Pseudomonadati</taxon>
        <taxon>Pseudomonadota</taxon>
        <taxon>Alphaproteobacteria</taxon>
        <taxon>Rhodobacterales</taxon>
        <taxon>Paracoccaceae</taxon>
        <taxon>Paracoccus</taxon>
    </lineage>
</organism>
<evidence type="ECO:0000313" key="1">
    <source>
        <dbReference type="EMBL" id="QBX33378.1"/>
    </source>
</evidence>
<protein>
    <submittedName>
        <fullName evidence="1">Uncharacterized protein</fullName>
    </submittedName>
</protein>
<dbReference type="Proteomes" id="UP000296374">
    <property type="component" value="Chromosome"/>
</dbReference>
<dbReference type="EMBL" id="CP038439">
    <property type="protein sequence ID" value="QBX33378.1"/>
    <property type="molecule type" value="Genomic_DNA"/>
</dbReference>
<name>A0A4P7HHB6_9RHOB</name>
<gene>
    <name evidence="1" type="ORF">E4191_00595</name>
</gene>
<dbReference type="AlphaFoldDB" id="A0A4P7HHB6"/>
<dbReference type="KEGG" id="plia:E4191_00595"/>
<dbReference type="RefSeq" id="WP_135311677.1">
    <property type="nucleotide sequence ID" value="NZ_CP038439.1"/>
</dbReference>
<accession>A0A4P7HHB6</accession>
<reference evidence="2" key="1">
    <citation type="submission" date="2019-03" db="EMBL/GenBank/DDBJ databases">
        <authorList>
            <person name="Li J."/>
        </authorList>
    </citation>
    <scope>NUCLEOTIDE SEQUENCE [LARGE SCALE GENOMIC DNA]</scope>
    <source>
        <strain evidence="2">2251</strain>
    </source>
</reference>
<proteinExistence type="predicted"/>